<dbReference type="PRINTS" id="PR00368">
    <property type="entry name" value="FADPNR"/>
</dbReference>
<protein>
    <recommendedName>
        <fullName evidence="5">FAD/NAD(P)-binding domain-containing protein</fullName>
    </recommendedName>
</protein>
<dbReference type="InterPro" id="IPR036188">
    <property type="entry name" value="FAD/NAD-bd_sf"/>
</dbReference>
<evidence type="ECO:0000256" key="1">
    <source>
        <dbReference type="ARBA" id="ARBA00009333"/>
    </source>
</evidence>
<dbReference type="Pfam" id="PF07992">
    <property type="entry name" value="Pyr_redox_2"/>
    <property type="match status" value="1"/>
</dbReference>
<name>A0A2C5ZF28_9HYPO</name>
<dbReference type="InterPro" id="IPR050097">
    <property type="entry name" value="Ferredoxin-NADP_redctase_2"/>
</dbReference>
<comment type="similarity">
    <text evidence="1">Belongs to the class-II pyridine nucleotide-disulfide oxidoreductase family.</text>
</comment>
<accession>A0A2C5ZF28</accession>
<reference evidence="6 7" key="1">
    <citation type="submission" date="2017-06" db="EMBL/GenBank/DDBJ databases">
        <title>Ant-infecting Ophiocordyceps genomes reveal a high diversity of potential behavioral manipulation genes and a possible major role for enterotoxins.</title>
        <authorList>
            <person name="De Bekker C."/>
            <person name="Evans H.C."/>
            <person name="Brachmann A."/>
            <person name="Hughes D.P."/>
        </authorList>
    </citation>
    <scope>NUCLEOTIDE SEQUENCE [LARGE SCALE GENOMIC DNA]</scope>
    <source>
        <strain evidence="6 7">1348a</strain>
    </source>
</reference>
<dbReference type="PRINTS" id="PR00469">
    <property type="entry name" value="PNDRDTASEII"/>
</dbReference>
<organism evidence="6 7">
    <name type="scientific">Ophiocordyceps australis</name>
    <dbReference type="NCBI Taxonomy" id="1399860"/>
    <lineage>
        <taxon>Eukaryota</taxon>
        <taxon>Fungi</taxon>
        <taxon>Dikarya</taxon>
        <taxon>Ascomycota</taxon>
        <taxon>Pezizomycotina</taxon>
        <taxon>Sordariomycetes</taxon>
        <taxon>Hypocreomycetidae</taxon>
        <taxon>Hypocreales</taxon>
        <taxon>Ophiocordycipitaceae</taxon>
        <taxon>Ophiocordyceps</taxon>
    </lineage>
</organism>
<evidence type="ECO:0000313" key="6">
    <source>
        <dbReference type="EMBL" id="PHH78483.1"/>
    </source>
</evidence>
<dbReference type="InterPro" id="IPR023753">
    <property type="entry name" value="FAD/NAD-binding_dom"/>
</dbReference>
<feature type="chain" id="PRO_5011999314" description="FAD/NAD(P)-binding domain-containing protein" evidence="4">
    <location>
        <begin position="21"/>
        <end position="402"/>
    </location>
</feature>
<dbReference type="Proteomes" id="UP000224854">
    <property type="component" value="Unassembled WGS sequence"/>
</dbReference>
<dbReference type="GO" id="GO:0097237">
    <property type="term" value="P:cellular response to toxic substance"/>
    <property type="evidence" value="ECO:0007669"/>
    <property type="project" value="UniProtKB-ARBA"/>
</dbReference>
<gene>
    <name evidence="6" type="ORF">CDD82_3036</name>
</gene>
<dbReference type="EMBL" id="NJEU01000222">
    <property type="protein sequence ID" value="PHH78483.1"/>
    <property type="molecule type" value="Genomic_DNA"/>
</dbReference>
<feature type="domain" description="FAD/NAD(P)-binding" evidence="5">
    <location>
        <begin position="31"/>
        <end position="172"/>
    </location>
</feature>
<evidence type="ECO:0000256" key="4">
    <source>
        <dbReference type="SAM" id="SignalP"/>
    </source>
</evidence>
<keyword evidence="7" id="KW-1185">Reference proteome</keyword>
<feature type="signal peptide" evidence="4">
    <location>
        <begin position="1"/>
        <end position="20"/>
    </location>
</feature>
<dbReference type="Gene3D" id="3.50.50.60">
    <property type="entry name" value="FAD/NAD(P)-binding domain"/>
    <property type="match status" value="2"/>
</dbReference>
<dbReference type="SUPFAM" id="SSF51905">
    <property type="entry name" value="FAD/NAD(P)-binding domain"/>
    <property type="match status" value="1"/>
</dbReference>
<keyword evidence="3" id="KW-0560">Oxidoreductase</keyword>
<dbReference type="AlphaFoldDB" id="A0A2C5ZF28"/>
<dbReference type="GO" id="GO:0016491">
    <property type="term" value="F:oxidoreductase activity"/>
    <property type="evidence" value="ECO:0007669"/>
    <property type="project" value="UniProtKB-KW"/>
</dbReference>
<proteinExistence type="inferred from homology"/>
<evidence type="ECO:0000313" key="7">
    <source>
        <dbReference type="Proteomes" id="UP000224854"/>
    </source>
</evidence>
<dbReference type="PANTHER" id="PTHR48105">
    <property type="entry name" value="THIOREDOXIN REDUCTASE 1-RELATED-RELATED"/>
    <property type="match status" value="1"/>
</dbReference>
<keyword evidence="2" id="KW-0285">Flavoprotein</keyword>
<keyword evidence="4" id="KW-0732">Signal</keyword>
<dbReference type="OrthoDB" id="4570620at2759"/>
<sequence length="402" mass="44069">MWLQATALFILSALAGLVQPVPVAEDVATDYDAVIVGGGPSGLAALSALARVRRKALLIDSAEYRNQATRHMHDVLGFDGVTPAYYRWAARKQIAYYETVDMKNGTVVKIEPLRQPRSNNTYFRVTDRAANGTRCVVTARKVVLGTGLRDLLPGTPGLRENWGKGIYWCPWCDGHEHADQSLGLLSSLDEVPGLVREILTLNKDIVAFVNGSDTPAMRAATGSKEPQWEEYLRIHNVRIENATLQAIERLADGGAEHQDPSLPTAPEYDKFNVRLADGRVVERDAFFTSFKNEQASRIGQDSGVKLTSGGRLMVDPTKGLVTNIPGVYAIGDANSDNVTNVPHALFSGKRTGVFLHVQLERENAAQELGKVAKRSIHQEARDLWDHVNGDQGDVLYAGPFDQ</sequence>
<evidence type="ECO:0000256" key="3">
    <source>
        <dbReference type="ARBA" id="ARBA00023002"/>
    </source>
</evidence>
<evidence type="ECO:0000256" key="2">
    <source>
        <dbReference type="ARBA" id="ARBA00022630"/>
    </source>
</evidence>
<comment type="caution">
    <text evidence="6">The sequence shown here is derived from an EMBL/GenBank/DDBJ whole genome shotgun (WGS) entry which is preliminary data.</text>
</comment>
<evidence type="ECO:0000259" key="5">
    <source>
        <dbReference type="Pfam" id="PF07992"/>
    </source>
</evidence>